<evidence type="ECO:0000256" key="4">
    <source>
        <dbReference type="ARBA" id="ARBA00022989"/>
    </source>
</evidence>
<dbReference type="EC" id="2.3.1.225" evidence="7"/>
<evidence type="ECO:0000313" key="9">
    <source>
        <dbReference type="Proteomes" id="UP000046393"/>
    </source>
</evidence>
<evidence type="ECO:0000256" key="1">
    <source>
        <dbReference type="ARBA" id="ARBA00004141"/>
    </source>
</evidence>
<keyword evidence="5 7" id="KW-0472">Membrane</keyword>
<dbReference type="GO" id="GO:0016020">
    <property type="term" value="C:membrane"/>
    <property type="evidence" value="ECO:0007669"/>
    <property type="project" value="UniProtKB-SubCell"/>
</dbReference>
<accession>A0A0N5A996</accession>
<feature type="transmembrane region" description="Helical" evidence="7">
    <location>
        <begin position="163"/>
        <end position="188"/>
    </location>
</feature>
<dbReference type="PANTHER" id="PTHR12246">
    <property type="entry name" value="PALMITOYLTRANSFERASE ZDHHC16"/>
    <property type="match status" value="1"/>
</dbReference>
<keyword evidence="4 7" id="KW-1133">Transmembrane helix</keyword>
<dbReference type="Pfam" id="PF01529">
    <property type="entry name" value="DHHC"/>
    <property type="match status" value="1"/>
</dbReference>
<organism evidence="9 10">
    <name type="scientific">Syphacia muris</name>
    <dbReference type="NCBI Taxonomy" id="451379"/>
    <lineage>
        <taxon>Eukaryota</taxon>
        <taxon>Metazoa</taxon>
        <taxon>Ecdysozoa</taxon>
        <taxon>Nematoda</taxon>
        <taxon>Chromadorea</taxon>
        <taxon>Rhabditida</taxon>
        <taxon>Spirurina</taxon>
        <taxon>Oxyuridomorpha</taxon>
        <taxon>Oxyuroidea</taxon>
        <taxon>Oxyuridae</taxon>
        <taxon>Syphacia</taxon>
    </lineage>
</organism>
<feature type="domain" description="Palmitoyltransferase DHHC" evidence="8">
    <location>
        <begin position="118"/>
        <end position="249"/>
    </location>
</feature>
<feature type="transmembrane region" description="Helical" evidence="7">
    <location>
        <begin position="39"/>
        <end position="59"/>
    </location>
</feature>
<dbReference type="InterPro" id="IPR039859">
    <property type="entry name" value="PFA4/ZDH16/20/ERF2-like"/>
</dbReference>
<dbReference type="AlphaFoldDB" id="A0A0N5A996"/>
<comment type="domain">
    <text evidence="7">The DHHC domain is required for palmitoyltransferase activity.</text>
</comment>
<proteinExistence type="inferred from homology"/>
<reference evidence="10" key="1">
    <citation type="submission" date="2017-02" db="UniProtKB">
        <authorList>
            <consortium name="WormBaseParasite"/>
        </authorList>
    </citation>
    <scope>IDENTIFICATION</scope>
</reference>
<evidence type="ECO:0000259" key="8">
    <source>
        <dbReference type="Pfam" id="PF01529"/>
    </source>
</evidence>
<evidence type="ECO:0000256" key="7">
    <source>
        <dbReference type="RuleBase" id="RU079119"/>
    </source>
</evidence>
<keyword evidence="2 7" id="KW-0808">Transferase</keyword>
<name>A0A0N5A996_9BILA</name>
<keyword evidence="9" id="KW-1185">Reference proteome</keyword>
<keyword evidence="3 7" id="KW-0812">Transmembrane</keyword>
<dbReference type="InterPro" id="IPR001594">
    <property type="entry name" value="Palmitoyltrfase_DHHC"/>
</dbReference>
<dbReference type="WBParaSite" id="SMUV_0000066601-mRNA-1">
    <property type="protein sequence ID" value="SMUV_0000066601-mRNA-1"/>
    <property type="gene ID" value="SMUV_0000066601"/>
</dbReference>
<dbReference type="GO" id="GO:0019706">
    <property type="term" value="F:protein-cysteine S-palmitoyltransferase activity"/>
    <property type="evidence" value="ECO:0007669"/>
    <property type="project" value="UniProtKB-EC"/>
</dbReference>
<comment type="similarity">
    <text evidence="7">Belongs to the DHHC palmitoyltransferase family.</text>
</comment>
<comment type="subcellular location">
    <subcellularLocation>
        <location evidence="1">Membrane</location>
        <topology evidence="1">Multi-pass membrane protein</topology>
    </subcellularLocation>
</comment>
<evidence type="ECO:0000256" key="5">
    <source>
        <dbReference type="ARBA" id="ARBA00023136"/>
    </source>
</evidence>
<sequence>MIFRRDPCGILCTLMAYGCMIYADFVVINWIIIPTYSKSLWGVVHTVVFNTVLLFALIAHARAMCSDPGIVPINRTLKSGWKRLDSRYDDFVNDSNCEDTESEHDNMIGSDSYVGEDWSICIRCESYRPPRAHHCRICKCCVRKMDHHCPWVNNCVGEFNQKYFLLFLLYVGISAAYALGLVISAWLIHENFGGSDSKTMYIQRVEHAKILHTIFLSIVSALFGLFVLAVAVDQLQAIFNDETAIESLQRRGMRFRKPLRSKKALLAEVCGRGSMLSWLLPCSSLTSERDIVTFAQRGQLNV</sequence>
<evidence type="ECO:0000256" key="2">
    <source>
        <dbReference type="ARBA" id="ARBA00022679"/>
    </source>
</evidence>
<dbReference type="PROSITE" id="PS50216">
    <property type="entry name" value="DHHC"/>
    <property type="match status" value="1"/>
</dbReference>
<feature type="transmembrane region" description="Helical" evidence="7">
    <location>
        <begin position="208"/>
        <end position="232"/>
    </location>
</feature>
<feature type="transmembrane region" description="Helical" evidence="7">
    <location>
        <begin position="12"/>
        <end position="33"/>
    </location>
</feature>
<dbReference type="Proteomes" id="UP000046393">
    <property type="component" value="Unplaced"/>
</dbReference>
<dbReference type="STRING" id="451379.A0A0N5A996"/>
<keyword evidence="6 7" id="KW-0012">Acyltransferase</keyword>
<comment type="catalytic activity">
    <reaction evidence="7">
        <text>L-cysteinyl-[protein] + hexadecanoyl-CoA = S-hexadecanoyl-L-cysteinyl-[protein] + CoA</text>
        <dbReference type="Rhea" id="RHEA:36683"/>
        <dbReference type="Rhea" id="RHEA-COMP:10131"/>
        <dbReference type="Rhea" id="RHEA-COMP:11032"/>
        <dbReference type="ChEBI" id="CHEBI:29950"/>
        <dbReference type="ChEBI" id="CHEBI:57287"/>
        <dbReference type="ChEBI" id="CHEBI:57379"/>
        <dbReference type="ChEBI" id="CHEBI:74151"/>
        <dbReference type="EC" id="2.3.1.225"/>
    </reaction>
</comment>
<protein>
    <recommendedName>
        <fullName evidence="7">Palmitoyltransferase</fullName>
        <ecNumber evidence="7">2.3.1.225</ecNumber>
    </recommendedName>
</protein>
<evidence type="ECO:0000313" key="10">
    <source>
        <dbReference type="WBParaSite" id="SMUV_0000066601-mRNA-1"/>
    </source>
</evidence>
<evidence type="ECO:0000256" key="6">
    <source>
        <dbReference type="ARBA" id="ARBA00023315"/>
    </source>
</evidence>
<dbReference type="PROSITE" id="PS51257">
    <property type="entry name" value="PROKAR_LIPOPROTEIN"/>
    <property type="match status" value="1"/>
</dbReference>
<evidence type="ECO:0000256" key="3">
    <source>
        <dbReference type="ARBA" id="ARBA00022692"/>
    </source>
</evidence>